<evidence type="ECO:0000256" key="14">
    <source>
        <dbReference type="RuleBase" id="RU000461"/>
    </source>
</evidence>
<dbReference type="PRINTS" id="PR00463">
    <property type="entry name" value="EP450I"/>
</dbReference>
<evidence type="ECO:0000256" key="13">
    <source>
        <dbReference type="PIRSR" id="PIRSR602401-1"/>
    </source>
</evidence>
<keyword evidence="8" id="KW-1133">Transmembrane helix</keyword>
<dbReference type="PRINTS" id="PR00385">
    <property type="entry name" value="P450"/>
</dbReference>
<evidence type="ECO:0000256" key="5">
    <source>
        <dbReference type="ARBA" id="ARBA00022617"/>
    </source>
</evidence>
<evidence type="ECO:0000313" key="15">
    <source>
        <dbReference type="EMBL" id="EIW86397.1"/>
    </source>
</evidence>
<protein>
    <submittedName>
        <fullName evidence="15">Cytochrome P450</fullName>
    </submittedName>
</protein>
<dbReference type="InterPro" id="IPR017972">
    <property type="entry name" value="Cyt_P450_CS"/>
</dbReference>
<evidence type="ECO:0000256" key="6">
    <source>
        <dbReference type="ARBA" id="ARBA00022692"/>
    </source>
</evidence>
<dbReference type="InterPro" id="IPR050121">
    <property type="entry name" value="Cytochrome_P450_monoxygenase"/>
</dbReference>
<dbReference type="PROSITE" id="PS00086">
    <property type="entry name" value="CYTOCHROME_P450"/>
    <property type="match status" value="1"/>
</dbReference>
<feature type="binding site" description="axial binding residue" evidence="13">
    <location>
        <position position="422"/>
    </location>
    <ligand>
        <name>heme</name>
        <dbReference type="ChEBI" id="CHEBI:30413"/>
    </ligand>
    <ligandPart>
        <name>Fe</name>
        <dbReference type="ChEBI" id="CHEBI:18248"/>
    </ligandPart>
</feature>
<evidence type="ECO:0000256" key="2">
    <source>
        <dbReference type="ARBA" id="ARBA00004370"/>
    </source>
</evidence>
<keyword evidence="10 13" id="KW-0408">Iron</keyword>
<evidence type="ECO:0000256" key="10">
    <source>
        <dbReference type="ARBA" id="ARBA00023004"/>
    </source>
</evidence>
<name>A0A5M3N565_CONPW</name>
<dbReference type="RefSeq" id="XP_007763202.1">
    <property type="nucleotide sequence ID" value="XM_007765012.1"/>
</dbReference>
<keyword evidence="7 13" id="KW-0479">Metal-binding</keyword>
<comment type="subcellular location">
    <subcellularLocation>
        <location evidence="2">Membrane</location>
    </subcellularLocation>
</comment>
<comment type="caution">
    <text evidence="15">The sequence shown here is derived from an EMBL/GenBank/DDBJ whole genome shotgun (WGS) entry which is preliminary data.</text>
</comment>
<evidence type="ECO:0000313" key="16">
    <source>
        <dbReference type="Proteomes" id="UP000053558"/>
    </source>
</evidence>
<dbReference type="InterPro" id="IPR001128">
    <property type="entry name" value="Cyt_P450"/>
</dbReference>
<accession>A0A5M3N565</accession>
<evidence type="ECO:0000256" key="11">
    <source>
        <dbReference type="ARBA" id="ARBA00023033"/>
    </source>
</evidence>
<dbReference type="GO" id="GO:0005506">
    <property type="term" value="F:iron ion binding"/>
    <property type="evidence" value="ECO:0007669"/>
    <property type="project" value="InterPro"/>
</dbReference>
<dbReference type="OMA" id="APIIYRD"/>
<keyword evidence="16" id="KW-1185">Reference proteome</keyword>
<dbReference type="GO" id="GO:0016020">
    <property type="term" value="C:membrane"/>
    <property type="evidence" value="ECO:0007669"/>
    <property type="project" value="UniProtKB-SubCell"/>
</dbReference>
<dbReference type="PANTHER" id="PTHR24305">
    <property type="entry name" value="CYTOCHROME P450"/>
    <property type="match status" value="1"/>
</dbReference>
<dbReference type="GO" id="GO:0004497">
    <property type="term" value="F:monooxygenase activity"/>
    <property type="evidence" value="ECO:0007669"/>
    <property type="project" value="UniProtKB-KW"/>
</dbReference>
<dbReference type="GO" id="GO:0016705">
    <property type="term" value="F:oxidoreductase activity, acting on paired donors, with incorporation or reduction of molecular oxygen"/>
    <property type="evidence" value="ECO:0007669"/>
    <property type="project" value="InterPro"/>
</dbReference>
<dbReference type="GeneID" id="19211100"/>
<sequence>MAHSNTRPRCSSWIWGEEKILFYSRPGSHYISWHQSYGKVVKFFGPFGQPMLSITDPSAVSFILGKGTYLFPKPSGVRAWFSTLLGEGILWVEGKDAHERQRRTLGPALSQQSAKNMTNIFYENAHRLVGQWSGIIERTSDRSETIDVTGWCGRLALDTIGRAAFSWDFGCLREDIHTSTLAETMDSLTNHEHSRASFYMRALFWVFPSVLHLGKKGKTIRRIRKELGDIARCILNDAKEVKDDSSKTVMSLMMRADKNTAFEDEEVAAQMRTIISAGYEPVSAAMTWLLYEISTNIEWQERLRQEVSACIEPSADELSSLPLLDAFLLETLRCHPPVLENHHEASETIAVPVTEPLPGIGSRHLIVPKGTILEMPVNVIHKDPAIWGDDADVFRPERWLQDKSRKLTVRDLLAFSSGPRACLGRSFALAEMKALALTLLQNFAFSCEEDIEPFQSFVIRPRVKGQGISSLPLVVQALRR</sequence>
<dbReference type="KEGG" id="cput:CONPUDRAFT_86368"/>
<comment type="cofactor">
    <cofactor evidence="1 13">
        <name>heme</name>
        <dbReference type="ChEBI" id="CHEBI:30413"/>
    </cofactor>
</comment>
<keyword evidence="11 14" id="KW-0503">Monooxygenase</keyword>
<dbReference type="AlphaFoldDB" id="A0A5M3N565"/>
<dbReference type="PANTHER" id="PTHR24305:SF166">
    <property type="entry name" value="CYTOCHROME P450 12A4, MITOCHONDRIAL-RELATED"/>
    <property type="match status" value="1"/>
</dbReference>
<keyword evidence="5 13" id="KW-0349">Heme</keyword>
<dbReference type="SUPFAM" id="SSF48264">
    <property type="entry name" value="Cytochrome P450"/>
    <property type="match status" value="1"/>
</dbReference>
<gene>
    <name evidence="15" type="ORF">CONPUDRAFT_86368</name>
</gene>
<evidence type="ECO:0000256" key="7">
    <source>
        <dbReference type="ARBA" id="ARBA00022723"/>
    </source>
</evidence>
<evidence type="ECO:0000256" key="1">
    <source>
        <dbReference type="ARBA" id="ARBA00001971"/>
    </source>
</evidence>
<evidence type="ECO:0000256" key="4">
    <source>
        <dbReference type="ARBA" id="ARBA00010617"/>
    </source>
</evidence>
<keyword evidence="9 14" id="KW-0560">Oxidoreductase</keyword>
<evidence type="ECO:0000256" key="8">
    <source>
        <dbReference type="ARBA" id="ARBA00022989"/>
    </source>
</evidence>
<comment type="pathway">
    <text evidence="3">Secondary metabolite biosynthesis; terpenoid biosynthesis.</text>
</comment>
<evidence type="ECO:0000256" key="12">
    <source>
        <dbReference type="ARBA" id="ARBA00023136"/>
    </source>
</evidence>
<dbReference type="Gene3D" id="1.10.630.10">
    <property type="entry name" value="Cytochrome P450"/>
    <property type="match status" value="1"/>
</dbReference>
<dbReference type="InterPro" id="IPR002401">
    <property type="entry name" value="Cyt_P450_E_grp-I"/>
</dbReference>
<keyword evidence="12" id="KW-0472">Membrane</keyword>
<dbReference type="GO" id="GO:0020037">
    <property type="term" value="F:heme binding"/>
    <property type="evidence" value="ECO:0007669"/>
    <property type="project" value="InterPro"/>
</dbReference>
<proteinExistence type="inferred from homology"/>
<comment type="similarity">
    <text evidence="4 14">Belongs to the cytochrome P450 family.</text>
</comment>
<evidence type="ECO:0000256" key="3">
    <source>
        <dbReference type="ARBA" id="ARBA00004721"/>
    </source>
</evidence>
<organism evidence="15 16">
    <name type="scientific">Coniophora puteana (strain RWD-64-598)</name>
    <name type="common">Brown rot fungus</name>
    <dbReference type="NCBI Taxonomy" id="741705"/>
    <lineage>
        <taxon>Eukaryota</taxon>
        <taxon>Fungi</taxon>
        <taxon>Dikarya</taxon>
        <taxon>Basidiomycota</taxon>
        <taxon>Agaricomycotina</taxon>
        <taxon>Agaricomycetes</taxon>
        <taxon>Agaricomycetidae</taxon>
        <taxon>Boletales</taxon>
        <taxon>Coniophorineae</taxon>
        <taxon>Coniophoraceae</taxon>
        <taxon>Coniophora</taxon>
    </lineage>
</organism>
<dbReference type="InterPro" id="IPR036396">
    <property type="entry name" value="Cyt_P450_sf"/>
</dbReference>
<evidence type="ECO:0000256" key="9">
    <source>
        <dbReference type="ARBA" id="ARBA00023002"/>
    </source>
</evidence>
<reference evidence="16" key="1">
    <citation type="journal article" date="2012" name="Science">
        <title>The Paleozoic origin of enzymatic lignin decomposition reconstructed from 31 fungal genomes.</title>
        <authorList>
            <person name="Floudas D."/>
            <person name="Binder M."/>
            <person name="Riley R."/>
            <person name="Barry K."/>
            <person name="Blanchette R.A."/>
            <person name="Henrissat B."/>
            <person name="Martinez A.T."/>
            <person name="Otillar R."/>
            <person name="Spatafora J.W."/>
            <person name="Yadav J.S."/>
            <person name="Aerts A."/>
            <person name="Benoit I."/>
            <person name="Boyd A."/>
            <person name="Carlson A."/>
            <person name="Copeland A."/>
            <person name="Coutinho P.M."/>
            <person name="de Vries R.P."/>
            <person name="Ferreira P."/>
            <person name="Findley K."/>
            <person name="Foster B."/>
            <person name="Gaskell J."/>
            <person name="Glotzer D."/>
            <person name="Gorecki P."/>
            <person name="Heitman J."/>
            <person name="Hesse C."/>
            <person name="Hori C."/>
            <person name="Igarashi K."/>
            <person name="Jurgens J.A."/>
            <person name="Kallen N."/>
            <person name="Kersten P."/>
            <person name="Kohler A."/>
            <person name="Kuees U."/>
            <person name="Kumar T.K.A."/>
            <person name="Kuo A."/>
            <person name="LaButti K."/>
            <person name="Larrondo L.F."/>
            <person name="Lindquist E."/>
            <person name="Ling A."/>
            <person name="Lombard V."/>
            <person name="Lucas S."/>
            <person name="Lundell T."/>
            <person name="Martin R."/>
            <person name="McLaughlin D.J."/>
            <person name="Morgenstern I."/>
            <person name="Morin E."/>
            <person name="Murat C."/>
            <person name="Nagy L.G."/>
            <person name="Nolan M."/>
            <person name="Ohm R.A."/>
            <person name="Patyshakuliyeva A."/>
            <person name="Rokas A."/>
            <person name="Ruiz-Duenas F.J."/>
            <person name="Sabat G."/>
            <person name="Salamov A."/>
            <person name="Samejima M."/>
            <person name="Schmutz J."/>
            <person name="Slot J.C."/>
            <person name="St John F."/>
            <person name="Stenlid J."/>
            <person name="Sun H."/>
            <person name="Sun S."/>
            <person name="Syed K."/>
            <person name="Tsang A."/>
            <person name="Wiebenga A."/>
            <person name="Young D."/>
            <person name="Pisabarro A."/>
            <person name="Eastwood D.C."/>
            <person name="Martin F."/>
            <person name="Cullen D."/>
            <person name="Grigoriev I.V."/>
            <person name="Hibbett D.S."/>
        </authorList>
    </citation>
    <scope>NUCLEOTIDE SEQUENCE [LARGE SCALE GENOMIC DNA]</scope>
    <source>
        <strain evidence="16">RWD-64-598 SS2</strain>
    </source>
</reference>
<dbReference type="Proteomes" id="UP000053558">
    <property type="component" value="Unassembled WGS sequence"/>
</dbReference>
<keyword evidence="6" id="KW-0812">Transmembrane</keyword>
<dbReference type="OrthoDB" id="1470350at2759"/>
<dbReference type="EMBL" id="JH711573">
    <property type="protein sequence ID" value="EIW86397.1"/>
    <property type="molecule type" value="Genomic_DNA"/>
</dbReference>
<dbReference type="Pfam" id="PF00067">
    <property type="entry name" value="p450"/>
    <property type="match status" value="1"/>
</dbReference>